<dbReference type="AlphaFoldDB" id="A0A485L1B0"/>
<reference evidence="3 4" key="1">
    <citation type="submission" date="2019-03" db="EMBL/GenBank/DDBJ databases">
        <authorList>
            <person name="Gaulin E."/>
            <person name="Dumas B."/>
        </authorList>
    </citation>
    <scope>NUCLEOTIDE SEQUENCE [LARGE SCALE GENOMIC DNA]</scope>
    <source>
        <strain evidence="3">CBS 568.67</strain>
    </source>
</reference>
<accession>A0A485L1B0</accession>
<protein>
    <submittedName>
        <fullName evidence="3">Aste57867_14680 protein</fullName>
    </submittedName>
</protein>
<name>A0A485L1B0_9STRA</name>
<proteinExistence type="predicted"/>
<reference evidence="2" key="2">
    <citation type="submission" date="2019-06" db="EMBL/GenBank/DDBJ databases">
        <title>Genomics analysis of Aphanomyces spp. identifies a new class of oomycete effector associated with host adaptation.</title>
        <authorList>
            <person name="Gaulin E."/>
        </authorList>
    </citation>
    <scope>NUCLEOTIDE SEQUENCE</scope>
    <source>
        <strain evidence="2">CBS 578.67</strain>
    </source>
</reference>
<organism evidence="3 4">
    <name type="scientific">Aphanomyces stellatus</name>
    <dbReference type="NCBI Taxonomy" id="120398"/>
    <lineage>
        <taxon>Eukaryota</taxon>
        <taxon>Sar</taxon>
        <taxon>Stramenopiles</taxon>
        <taxon>Oomycota</taxon>
        <taxon>Saprolegniomycetes</taxon>
        <taxon>Saprolegniales</taxon>
        <taxon>Verrucalvaceae</taxon>
        <taxon>Aphanomyces</taxon>
    </lineage>
</organism>
<gene>
    <name evidence="3" type="primary">Aste57867_14680</name>
    <name evidence="2" type="ORF">As57867_014625</name>
    <name evidence="3" type="ORF">ASTE57867_14680</name>
</gene>
<sequence>MHPLDEMGGTFGALAFLPLLLGNDDGTQPLNSNMHAAALVVVCGILASYPVVVVANVFQADRRVDAPLPPWSVGAVGKLTLHDGSFCTATRVDLNIAVTTAACVLDTNGSVKAAAVHLPLPYSSHDTISMTQDVVALIPQRDFFPQLATSAYVLLQLAPTLSSSAPPTSGWLGLIGDPACPSSLLQPPPRSTTSSLAVACVQFAAPHHASAMVGQALCQLNISNSLAATHSCDTSVGGSIGAPLVTANNCLVALHLAGIGETTATGDRVVTGLRPETANVALVMDSLRAHIQFVVQHTTAPPTTPPTTRTNGSAPSSSVIAYACIGIVLAVLVAMAALMLRKRMGQTKQVATPAGLSTPPRPLTAT</sequence>
<keyword evidence="1" id="KW-0812">Transmembrane</keyword>
<keyword evidence="1" id="KW-1133">Transmembrane helix</keyword>
<feature type="transmembrane region" description="Helical" evidence="1">
    <location>
        <begin position="34"/>
        <end position="58"/>
    </location>
</feature>
<feature type="transmembrane region" description="Helical" evidence="1">
    <location>
        <begin position="319"/>
        <end position="340"/>
    </location>
</feature>
<evidence type="ECO:0000313" key="4">
    <source>
        <dbReference type="Proteomes" id="UP000332933"/>
    </source>
</evidence>
<evidence type="ECO:0000313" key="3">
    <source>
        <dbReference type="EMBL" id="VFT91498.1"/>
    </source>
</evidence>
<evidence type="ECO:0000256" key="1">
    <source>
        <dbReference type="SAM" id="Phobius"/>
    </source>
</evidence>
<dbReference type="InterPro" id="IPR009003">
    <property type="entry name" value="Peptidase_S1_PA"/>
</dbReference>
<dbReference type="SUPFAM" id="SSF50494">
    <property type="entry name" value="Trypsin-like serine proteases"/>
    <property type="match status" value="1"/>
</dbReference>
<evidence type="ECO:0000313" key="2">
    <source>
        <dbReference type="EMBL" id="KAF0694447.1"/>
    </source>
</evidence>
<dbReference type="Proteomes" id="UP000332933">
    <property type="component" value="Unassembled WGS sequence"/>
</dbReference>
<keyword evidence="1" id="KW-0472">Membrane</keyword>
<keyword evidence="4" id="KW-1185">Reference proteome</keyword>
<dbReference type="EMBL" id="VJMH01005569">
    <property type="protein sequence ID" value="KAF0694447.1"/>
    <property type="molecule type" value="Genomic_DNA"/>
</dbReference>
<dbReference type="EMBL" id="CAADRA010005590">
    <property type="protein sequence ID" value="VFT91498.1"/>
    <property type="molecule type" value="Genomic_DNA"/>
</dbReference>